<evidence type="ECO:0000256" key="1">
    <source>
        <dbReference type="SAM" id="MobiDB-lite"/>
    </source>
</evidence>
<comment type="caution">
    <text evidence="3">The sequence shown here is derived from an EMBL/GenBank/DDBJ whole genome shotgun (WGS) entry which is preliminary data.</text>
</comment>
<name>A0A8K1ZVR6_9CYAN</name>
<sequence length="121" mass="13027">MSTRYNREEPNPVDYKKGYVDGQSRQSSANLTLGVLLGAVLVIVAGLGVWVFLRQDTATTEQQPNIINIPESNSEPPEINIEIPEVSPPEVTIPEINLPEGTQTSPQEDSPADSAPSGSNN</sequence>
<gene>
    <name evidence="3" type="ORF">GS597_06160</name>
</gene>
<protein>
    <submittedName>
        <fullName evidence="3">Uncharacterized protein</fullName>
    </submittedName>
</protein>
<keyword evidence="4" id="KW-1185">Reference proteome</keyword>
<dbReference type="EMBL" id="WVIC01000009">
    <property type="protein sequence ID" value="NCJ06105.1"/>
    <property type="molecule type" value="Genomic_DNA"/>
</dbReference>
<accession>A0A8K1ZVR6</accession>
<dbReference type="AlphaFoldDB" id="A0A8K1ZVR6"/>
<proteinExistence type="predicted"/>
<evidence type="ECO:0000313" key="3">
    <source>
        <dbReference type="EMBL" id="NCJ06105.1"/>
    </source>
</evidence>
<feature type="transmembrane region" description="Helical" evidence="2">
    <location>
        <begin position="31"/>
        <end position="53"/>
    </location>
</feature>
<evidence type="ECO:0000256" key="2">
    <source>
        <dbReference type="SAM" id="Phobius"/>
    </source>
</evidence>
<evidence type="ECO:0000313" key="4">
    <source>
        <dbReference type="Proteomes" id="UP000607397"/>
    </source>
</evidence>
<feature type="region of interest" description="Disordered" evidence="1">
    <location>
        <begin position="1"/>
        <end position="20"/>
    </location>
</feature>
<feature type="region of interest" description="Disordered" evidence="1">
    <location>
        <begin position="87"/>
        <end position="121"/>
    </location>
</feature>
<keyword evidence="2" id="KW-0812">Transmembrane</keyword>
<reference evidence="3" key="1">
    <citation type="submission" date="2019-12" db="EMBL/GenBank/DDBJ databases">
        <title>High-Quality draft genome sequences of three cyanobacteria isolated from the limestone walls of the Old Cathedral of Coimbra.</title>
        <authorList>
            <person name="Tiago I."/>
            <person name="Soares F."/>
            <person name="Portugal A."/>
        </authorList>
    </citation>
    <scope>NUCLEOTIDE SEQUENCE [LARGE SCALE GENOMIC DNA]</scope>
    <source>
        <strain evidence="3">C</strain>
    </source>
</reference>
<keyword evidence="2" id="KW-0472">Membrane</keyword>
<dbReference type="RefSeq" id="WP_161824583.1">
    <property type="nucleotide sequence ID" value="NZ_WVIC01000009.1"/>
</dbReference>
<feature type="compositionally biased region" description="Basic and acidic residues" evidence="1">
    <location>
        <begin position="1"/>
        <end position="19"/>
    </location>
</feature>
<feature type="compositionally biased region" description="Low complexity" evidence="1">
    <location>
        <begin position="87"/>
        <end position="96"/>
    </location>
</feature>
<dbReference type="Proteomes" id="UP000607397">
    <property type="component" value="Unassembled WGS sequence"/>
</dbReference>
<keyword evidence="2" id="KW-1133">Transmembrane helix</keyword>
<organism evidence="3 4">
    <name type="scientific">Petrachloros mirabilis ULC683</name>
    <dbReference type="NCBI Taxonomy" id="2781853"/>
    <lineage>
        <taxon>Bacteria</taxon>
        <taxon>Bacillati</taxon>
        <taxon>Cyanobacteriota</taxon>
        <taxon>Cyanophyceae</taxon>
        <taxon>Synechococcales</taxon>
        <taxon>Petrachlorosaceae</taxon>
        <taxon>Petrachloros</taxon>
        <taxon>Petrachloros mirabilis</taxon>
    </lineage>
</organism>